<dbReference type="OrthoDB" id="5429770at2759"/>
<dbReference type="SMART" id="SM00066">
    <property type="entry name" value="GAL4"/>
    <property type="match status" value="1"/>
</dbReference>
<dbReference type="Pfam" id="PF00172">
    <property type="entry name" value="Zn_clus"/>
    <property type="match status" value="1"/>
</dbReference>
<dbReference type="SUPFAM" id="SSF57701">
    <property type="entry name" value="Zn2/Cys6 DNA-binding domain"/>
    <property type="match status" value="1"/>
</dbReference>
<evidence type="ECO:0000256" key="1">
    <source>
        <dbReference type="ARBA" id="ARBA00023242"/>
    </source>
</evidence>
<dbReference type="GO" id="GO:0000981">
    <property type="term" value="F:DNA-binding transcription factor activity, RNA polymerase II-specific"/>
    <property type="evidence" value="ECO:0007669"/>
    <property type="project" value="InterPro"/>
</dbReference>
<dbReference type="CDD" id="cd00067">
    <property type="entry name" value="GAL4"/>
    <property type="match status" value="1"/>
</dbReference>
<proteinExistence type="predicted"/>
<dbReference type="GO" id="GO:0008270">
    <property type="term" value="F:zinc ion binding"/>
    <property type="evidence" value="ECO:0007669"/>
    <property type="project" value="InterPro"/>
</dbReference>
<reference evidence="3" key="1">
    <citation type="journal article" date="2020" name="Stud. Mycol.">
        <title>101 Dothideomycetes genomes: a test case for predicting lifestyles and emergence of pathogens.</title>
        <authorList>
            <person name="Haridas S."/>
            <person name="Albert R."/>
            <person name="Binder M."/>
            <person name="Bloem J."/>
            <person name="Labutti K."/>
            <person name="Salamov A."/>
            <person name="Andreopoulos B."/>
            <person name="Baker S."/>
            <person name="Barry K."/>
            <person name="Bills G."/>
            <person name="Bluhm B."/>
            <person name="Cannon C."/>
            <person name="Castanera R."/>
            <person name="Culley D."/>
            <person name="Daum C."/>
            <person name="Ezra D."/>
            <person name="Gonzalez J."/>
            <person name="Henrissat B."/>
            <person name="Kuo A."/>
            <person name="Liang C."/>
            <person name="Lipzen A."/>
            <person name="Lutzoni F."/>
            <person name="Magnuson J."/>
            <person name="Mondo S."/>
            <person name="Nolan M."/>
            <person name="Ohm R."/>
            <person name="Pangilinan J."/>
            <person name="Park H.-J."/>
            <person name="Ramirez L."/>
            <person name="Alfaro M."/>
            <person name="Sun H."/>
            <person name="Tritt A."/>
            <person name="Yoshinaga Y."/>
            <person name="Zwiers L.-H."/>
            <person name="Turgeon B."/>
            <person name="Goodwin S."/>
            <person name="Spatafora J."/>
            <person name="Crous P."/>
            <person name="Grigoriev I."/>
        </authorList>
    </citation>
    <scope>NUCLEOTIDE SEQUENCE</scope>
    <source>
        <strain evidence="3">CBS 627.86</strain>
    </source>
</reference>
<dbReference type="PROSITE" id="PS50048">
    <property type="entry name" value="ZN2_CY6_FUNGAL_2"/>
    <property type="match status" value="1"/>
</dbReference>
<dbReference type="Gene3D" id="4.10.240.10">
    <property type="entry name" value="Zn(2)-C6 fungal-type DNA-binding domain"/>
    <property type="match status" value="1"/>
</dbReference>
<dbReference type="PANTHER" id="PTHR38791">
    <property type="entry name" value="ZN(II)2CYS6 TRANSCRIPTION FACTOR (EUROFUNG)-RELATED-RELATED"/>
    <property type="match status" value="1"/>
</dbReference>
<dbReference type="InterPro" id="IPR021858">
    <property type="entry name" value="Fun_TF"/>
</dbReference>
<feature type="domain" description="Zn(2)-C6 fungal-type" evidence="2">
    <location>
        <begin position="10"/>
        <end position="38"/>
    </location>
</feature>
<dbReference type="Pfam" id="PF11951">
    <property type="entry name" value="Fungal_trans_2"/>
    <property type="match status" value="1"/>
</dbReference>
<evidence type="ECO:0000259" key="2">
    <source>
        <dbReference type="PROSITE" id="PS50048"/>
    </source>
</evidence>
<dbReference type="AlphaFoldDB" id="A0A6A5Z509"/>
<protein>
    <recommendedName>
        <fullName evidence="2">Zn(2)-C6 fungal-type domain-containing protein</fullName>
    </recommendedName>
</protein>
<evidence type="ECO:0000313" key="3">
    <source>
        <dbReference type="EMBL" id="KAF2113508.1"/>
    </source>
</evidence>
<keyword evidence="4" id="KW-1185">Reference proteome</keyword>
<evidence type="ECO:0000313" key="4">
    <source>
        <dbReference type="Proteomes" id="UP000799770"/>
    </source>
</evidence>
<gene>
    <name evidence="3" type="ORF">BDV96DRAFT_688501</name>
</gene>
<dbReference type="EMBL" id="ML977327">
    <property type="protein sequence ID" value="KAF2113508.1"/>
    <property type="molecule type" value="Genomic_DNA"/>
</dbReference>
<dbReference type="InterPro" id="IPR001138">
    <property type="entry name" value="Zn2Cys6_DnaBD"/>
</dbReference>
<dbReference type="PANTHER" id="PTHR38791:SF5">
    <property type="entry name" value="TRANSCRIPTION FACTOR DBAG-RELATED"/>
    <property type="match status" value="1"/>
</dbReference>
<name>A0A6A5Z509_9PLEO</name>
<dbReference type="PROSITE" id="PS00463">
    <property type="entry name" value="ZN2_CY6_FUNGAL_1"/>
    <property type="match status" value="1"/>
</dbReference>
<dbReference type="Proteomes" id="UP000799770">
    <property type="component" value="Unassembled WGS sequence"/>
</dbReference>
<sequence length="513" mass="57216">MVFYGAVSKGCQRCRQRKIKCDQQKPGCIRCKKAKTDCPGYRDLSNVIFRDESKRIIRKARKAQNTVPVKEILSPAFVDSITVWDLTSPSTSSTPLPSSISPSLCQSLNEIAAHFFFARYTCDQPPLSRGYQAWLLETYCNAPLNHALRTAIEATGMAGISNVCYAPEIAAQSKALYGRALAATNRSLEDPLEMAADETLITVIFLALFEFITLEDWSNYSSWATHIEGATTLLQLRGQKQFDYERGGMLLMQLRHQILFACMQRNIRAPPALLPVIQSFKLSVLGTRRQAAQPPPMADLCFQLVEIQAAVKKGTITDLDTIRRAAFHLDKKLLSWRATLSKEWEYQIVTVDGDVAVAVGDGDGRSCKYFEGKKHIYASPWRAHIWNNWRALRILANQIILRTAESPLLDDALLELIHRLSSEICVSAPEFIGTPRSAGLIWPLSVVAQGSWNKRSVRCWAVEQLRLIGTTVGVRQATLLAESILKDINSVDLNIGLATLEGFTNPGLDWSDV</sequence>
<organism evidence="3 4">
    <name type="scientific">Lophiotrema nucula</name>
    <dbReference type="NCBI Taxonomy" id="690887"/>
    <lineage>
        <taxon>Eukaryota</taxon>
        <taxon>Fungi</taxon>
        <taxon>Dikarya</taxon>
        <taxon>Ascomycota</taxon>
        <taxon>Pezizomycotina</taxon>
        <taxon>Dothideomycetes</taxon>
        <taxon>Pleosporomycetidae</taxon>
        <taxon>Pleosporales</taxon>
        <taxon>Lophiotremataceae</taxon>
        <taxon>Lophiotrema</taxon>
    </lineage>
</organism>
<accession>A0A6A5Z509</accession>
<keyword evidence="1" id="KW-0539">Nucleus</keyword>
<dbReference type="InterPro" id="IPR036864">
    <property type="entry name" value="Zn2-C6_fun-type_DNA-bd_sf"/>
</dbReference>
<dbReference type="InterPro" id="IPR053175">
    <property type="entry name" value="DHMBA_Reg_Transcription_Factor"/>
</dbReference>